<feature type="coiled-coil region" evidence="1">
    <location>
        <begin position="612"/>
        <end position="660"/>
    </location>
</feature>
<reference evidence="4" key="1">
    <citation type="journal article" date="2023" name="G3 (Bethesda)">
        <title>Whole genome assembly and annotation of the endangered Caribbean coral Acropora cervicornis.</title>
        <authorList>
            <person name="Selwyn J.D."/>
            <person name="Vollmer S.V."/>
        </authorList>
    </citation>
    <scope>NUCLEOTIDE SEQUENCE</scope>
    <source>
        <strain evidence="4">K2</strain>
    </source>
</reference>
<dbReference type="AlphaFoldDB" id="A0AAD9V9S0"/>
<comment type="caution">
    <text evidence="4">The sequence shown here is derived from an EMBL/GenBank/DDBJ whole genome shotgun (WGS) entry which is preliminary data.</text>
</comment>
<evidence type="ECO:0000313" key="5">
    <source>
        <dbReference type="Proteomes" id="UP001249851"/>
    </source>
</evidence>
<feature type="compositionally biased region" description="Acidic residues" evidence="2">
    <location>
        <begin position="68"/>
        <end position="81"/>
    </location>
</feature>
<proteinExistence type="predicted"/>
<keyword evidence="5" id="KW-1185">Reference proteome</keyword>
<feature type="region of interest" description="Disordered" evidence="2">
    <location>
        <begin position="320"/>
        <end position="340"/>
    </location>
</feature>
<feature type="chain" id="PRO_5042032535" evidence="3">
    <location>
        <begin position="26"/>
        <end position="660"/>
    </location>
</feature>
<keyword evidence="1" id="KW-0175">Coiled coil</keyword>
<name>A0AAD9V9S0_ACRCE</name>
<protein>
    <submittedName>
        <fullName evidence="4">Uncharacterized protein</fullName>
    </submittedName>
</protein>
<feature type="compositionally biased region" description="Polar residues" evidence="2">
    <location>
        <begin position="195"/>
        <end position="206"/>
    </location>
</feature>
<sequence>MSKILNLFCAFSLFFNAQFSKTGLAINSLSSKDISRPNGLNVLLGGSPRTGPQSLSLDFKSVSIPERFEDDQESTSSEDSDEIHSSDASLDLLETPKENKRERNEIVDSEDYMRLGKESNDHRLQERRGNYGLEGQYLDARTFTRKSQGKGGFRSKKEKPYEVVTKMPLHSIFLQPEKGVSGNSIQEDLKMHSKFSGSNSGTSETANPMPGKRRRDGKKTGNGQFGKKKIIHELKETFSGPANAKPVEIANSEISNIAGSRQFRDHKRMKRASLMYDTTQIRGEAKLPGRDPIAEFLETSASADAESSDHETAVERHWMGAEGNKIEEEQSGSPDTELKRRDPLTTFLGTSGSIGDGYPGNEVAVWSHSLDAGGENSGELTSSSAVFNEKPGAVHSVFGKVHDNDTSQEENAKREGNKSFDPLLLLQVRNIRMNVLQAEKKAINDLNDVRTNLRLKMEDLMKDLKVVRRLTRNVHRKVVWTVKKALDMARLAKSNATSRLNMTRRAAKALNDIEKRLDVLQTRNASNILRSRIPEYLGMKDASLYKQLLATNRMLTKLDGAKELAIDRAEKRFRNEEKTGSSITTEVDSLKDELYSAEKELTDETGAEMEDEREAQQKIDEAIRRNKLVSNKTAYALEAIENYLQKLQSDERKLNQLRFQ</sequence>
<keyword evidence="3" id="KW-0732">Signal</keyword>
<evidence type="ECO:0000256" key="2">
    <source>
        <dbReference type="SAM" id="MobiDB-lite"/>
    </source>
</evidence>
<organism evidence="4 5">
    <name type="scientific">Acropora cervicornis</name>
    <name type="common">Staghorn coral</name>
    <dbReference type="NCBI Taxonomy" id="6130"/>
    <lineage>
        <taxon>Eukaryota</taxon>
        <taxon>Metazoa</taxon>
        <taxon>Cnidaria</taxon>
        <taxon>Anthozoa</taxon>
        <taxon>Hexacorallia</taxon>
        <taxon>Scleractinia</taxon>
        <taxon>Astrocoeniina</taxon>
        <taxon>Acroporidae</taxon>
        <taxon>Acropora</taxon>
    </lineage>
</organism>
<feature type="compositionally biased region" description="Basic and acidic residues" evidence="2">
    <location>
        <begin position="94"/>
        <end position="104"/>
    </location>
</feature>
<feature type="region of interest" description="Disordered" evidence="2">
    <location>
        <begin position="67"/>
        <end position="104"/>
    </location>
</feature>
<reference evidence="4" key="2">
    <citation type="journal article" date="2023" name="Science">
        <title>Genomic signatures of disease resistance in endangered staghorn corals.</title>
        <authorList>
            <person name="Vollmer S.V."/>
            <person name="Selwyn J.D."/>
            <person name="Despard B.A."/>
            <person name="Roesel C.L."/>
        </authorList>
    </citation>
    <scope>NUCLEOTIDE SEQUENCE</scope>
    <source>
        <strain evidence="4">K2</strain>
    </source>
</reference>
<feature type="signal peptide" evidence="3">
    <location>
        <begin position="1"/>
        <end position="25"/>
    </location>
</feature>
<feature type="coiled-coil region" evidence="1">
    <location>
        <begin position="436"/>
        <end position="463"/>
    </location>
</feature>
<feature type="region of interest" description="Disordered" evidence="2">
    <location>
        <begin position="193"/>
        <end position="225"/>
    </location>
</feature>
<dbReference type="EMBL" id="JARQWQ010000018">
    <property type="protein sequence ID" value="KAK2566030.1"/>
    <property type="molecule type" value="Genomic_DNA"/>
</dbReference>
<evidence type="ECO:0000256" key="1">
    <source>
        <dbReference type="SAM" id="Coils"/>
    </source>
</evidence>
<gene>
    <name evidence="4" type="ORF">P5673_010353</name>
</gene>
<dbReference type="Proteomes" id="UP001249851">
    <property type="component" value="Unassembled WGS sequence"/>
</dbReference>
<evidence type="ECO:0000313" key="4">
    <source>
        <dbReference type="EMBL" id="KAK2566030.1"/>
    </source>
</evidence>
<evidence type="ECO:0000256" key="3">
    <source>
        <dbReference type="SAM" id="SignalP"/>
    </source>
</evidence>
<accession>A0AAD9V9S0</accession>